<dbReference type="GO" id="GO:0008360">
    <property type="term" value="P:regulation of cell shape"/>
    <property type="evidence" value="ECO:0007669"/>
    <property type="project" value="UniProtKB-KW"/>
</dbReference>
<evidence type="ECO:0000256" key="4">
    <source>
        <dbReference type="ARBA" id="ARBA00023136"/>
    </source>
</evidence>
<keyword evidence="1 9" id="KW-0732">Signal</keyword>
<proteinExistence type="predicted"/>
<feature type="compositionally biased region" description="Basic and acidic residues" evidence="8">
    <location>
        <begin position="41"/>
        <end position="50"/>
    </location>
</feature>
<keyword evidence="7" id="KW-0449">Lipoprotein</keyword>
<feature type="region of interest" description="Disordered" evidence="8">
    <location>
        <begin position="25"/>
        <end position="50"/>
    </location>
</feature>
<reference evidence="11" key="1">
    <citation type="submission" date="2016-03" db="EMBL/GenBank/DDBJ databases">
        <title>Complete genome sequence of Solimmundus cernigliae, representing a novel lineage of polycyclic aromatic hydrocarbon degraders within the Gammaproteobacteria.</title>
        <authorList>
            <person name="Singleton D.R."/>
            <person name="Dickey A.N."/>
            <person name="Scholl E.H."/>
            <person name="Wright F.A."/>
            <person name="Aitken M.D."/>
        </authorList>
    </citation>
    <scope>NUCLEOTIDE SEQUENCE [LARGE SCALE GENOMIC DNA]</scope>
    <source>
        <strain evidence="11">TR3.2</strain>
    </source>
</reference>
<feature type="signal peptide" evidence="9">
    <location>
        <begin position="1"/>
        <end position="22"/>
    </location>
</feature>
<dbReference type="RefSeq" id="WP_068804239.1">
    <property type="nucleotide sequence ID" value="NZ_CP014671.1"/>
</dbReference>
<evidence type="ECO:0000256" key="5">
    <source>
        <dbReference type="ARBA" id="ARBA00023139"/>
    </source>
</evidence>
<keyword evidence="6" id="KW-0998">Cell outer membrane</keyword>
<evidence type="ECO:0000256" key="7">
    <source>
        <dbReference type="ARBA" id="ARBA00023288"/>
    </source>
</evidence>
<evidence type="ECO:0000256" key="1">
    <source>
        <dbReference type="ARBA" id="ARBA00022729"/>
    </source>
</evidence>
<dbReference type="EMBL" id="CP014671">
    <property type="protein sequence ID" value="ANX04234.1"/>
    <property type="molecule type" value="Genomic_DNA"/>
</dbReference>
<evidence type="ECO:0000313" key="11">
    <source>
        <dbReference type="Proteomes" id="UP000092952"/>
    </source>
</evidence>
<keyword evidence="2" id="KW-0133">Cell shape</keyword>
<dbReference type="PANTHER" id="PTHR38038:SF1">
    <property type="entry name" value="PENICILLIN-BINDING PROTEIN ACTIVATOR LPOA"/>
    <property type="match status" value="1"/>
</dbReference>
<protein>
    <recommendedName>
        <fullName evidence="12">LppC family lipoprotein</fullName>
    </recommendedName>
</protein>
<accession>A0A1B1YTS6</accession>
<dbReference type="Gene3D" id="1.25.40.10">
    <property type="entry name" value="Tetratricopeptide repeat domain"/>
    <property type="match status" value="1"/>
</dbReference>
<evidence type="ECO:0000256" key="6">
    <source>
        <dbReference type="ARBA" id="ARBA00023237"/>
    </source>
</evidence>
<dbReference type="Pfam" id="PF04348">
    <property type="entry name" value="LppC"/>
    <property type="match status" value="1"/>
</dbReference>
<dbReference type="KEGG" id="gbi:PG2T_08625"/>
<dbReference type="SUPFAM" id="SSF53822">
    <property type="entry name" value="Periplasmic binding protein-like I"/>
    <property type="match status" value="1"/>
</dbReference>
<feature type="compositionally biased region" description="Pro residues" evidence="8">
    <location>
        <begin position="25"/>
        <end position="34"/>
    </location>
</feature>
<organism evidence="10 11">
    <name type="scientific">Immundisolibacter cernigliae</name>
    <dbReference type="NCBI Taxonomy" id="1810504"/>
    <lineage>
        <taxon>Bacteria</taxon>
        <taxon>Pseudomonadati</taxon>
        <taxon>Pseudomonadota</taxon>
        <taxon>Gammaproteobacteria</taxon>
        <taxon>Immundisolibacterales</taxon>
        <taxon>Immundisolibacteraceae</taxon>
        <taxon>Immundisolibacter</taxon>
    </lineage>
</organism>
<dbReference type="STRING" id="1810504.PG2T_08625"/>
<dbReference type="InterPro" id="IPR028082">
    <property type="entry name" value="Peripla_BP_I"/>
</dbReference>
<evidence type="ECO:0000256" key="8">
    <source>
        <dbReference type="SAM" id="MobiDB-lite"/>
    </source>
</evidence>
<dbReference type="InParanoid" id="A0A1B1YTS6"/>
<gene>
    <name evidence="10" type="ORF">PG2T_08625</name>
</gene>
<evidence type="ECO:0000313" key="10">
    <source>
        <dbReference type="EMBL" id="ANX04234.1"/>
    </source>
</evidence>
<dbReference type="PROSITE" id="PS51257">
    <property type="entry name" value="PROKAR_LIPOPROTEIN"/>
    <property type="match status" value="1"/>
</dbReference>
<dbReference type="InterPro" id="IPR007443">
    <property type="entry name" value="LpoA"/>
</dbReference>
<dbReference type="CDD" id="cd06339">
    <property type="entry name" value="PBP1_YraM_LppC_lipoprotein-like"/>
    <property type="match status" value="1"/>
</dbReference>
<feature type="chain" id="PRO_5008532996" description="LppC family lipoprotein" evidence="9">
    <location>
        <begin position="23"/>
        <end position="521"/>
    </location>
</feature>
<keyword evidence="11" id="KW-1185">Reference proteome</keyword>
<name>A0A1B1YTS6_9GAMM</name>
<dbReference type="Proteomes" id="UP000092952">
    <property type="component" value="Chromosome"/>
</dbReference>
<keyword evidence="4" id="KW-0472">Membrane</keyword>
<evidence type="ECO:0000256" key="3">
    <source>
        <dbReference type="ARBA" id="ARBA00022984"/>
    </source>
</evidence>
<dbReference type="Gene3D" id="3.40.50.2300">
    <property type="match status" value="2"/>
</dbReference>
<dbReference type="GO" id="GO:0009252">
    <property type="term" value="P:peptidoglycan biosynthetic process"/>
    <property type="evidence" value="ECO:0007669"/>
    <property type="project" value="UniProtKB-KW"/>
</dbReference>
<keyword evidence="5" id="KW-0564">Palmitate</keyword>
<dbReference type="OrthoDB" id="6708821at2"/>
<evidence type="ECO:0008006" key="12">
    <source>
        <dbReference type="Google" id="ProtNLM"/>
    </source>
</evidence>
<dbReference type="GO" id="GO:0031241">
    <property type="term" value="C:periplasmic side of cell outer membrane"/>
    <property type="evidence" value="ECO:0007669"/>
    <property type="project" value="TreeGrafter"/>
</dbReference>
<sequence>MNVLLLKLAAAALLLVVGGGCASPPPTPAPPPAPVAVDPEQPAREAEARGDYGAAAQAWQALAASRPSPGREAYQLRAAAAWLAAGDTTSSQALLGQIDVAPLGDGLITQKQLLLARLALGRGDPVAAAAALAPTLELHPPADLAAERDALVQRLPPGSFPTSGPALTGGDFLAVLLPYGGSLDSAAQAITTGIIAARLHDGSGPELRFYASGNDVVTSYRQALADGAAAVIGPLQKAEVATLAKAPLPRPTLALNNPEPAVGQVNLYRLSLDPADEAAAGAQWLAAAGYRDVAMLYVDDAWGRRLRDLYSAALGGQGGRLSGAVPFDAGDTDFAAALRGLFGARLAATVPAAPDAPGVSSAAAPTLPGPQALIVIASATDARQIVPQLAYVGLFDLPVLTTSQVWSGSPEPADADLQSVVFCDSPWALNRQTLSGDGGFLTAARQAWPQLDREPPRLVALGADAYAVGRELRLGHTVDALPEGLTGALGLDADGTLHRRVLACARFSGGVPVPLMPGGSP</sequence>
<dbReference type="InterPro" id="IPR011990">
    <property type="entry name" value="TPR-like_helical_dom_sf"/>
</dbReference>
<dbReference type="PANTHER" id="PTHR38038">
    <property type="entry name" value="PENICILLIN-BINDING PROTEIN ACTIVATOR LPOA"/>
    <property type="match status" value="1"/>
</dbReference>
<evidence type="ECO:0000256" key="9">
    <source>
        <dbReference type="SAM" id="SignalP"/>
    </source>
</evidence>
<evidence type="ECO:0000256" key="2">
    <source>
        <dbReference type="ARBA" id="ARBA00022960"/>
    </source>
</evidence>
<keyword evidence="3" id="KW-0573">Peptidoglycan synthesis</keyword>
<dbReference type="AlphaFoldDB" id="A0A1B1YTS6"/>
<dbReference type="GO" id="GO:0030234">
    <property type="term" value="F:enzyme regulator activity"/>
    <property type="evidence" value="ECO:0007669"/>
    <property type="project" value="TreeGrafter"/>
</dbReference>